<reference evidence="1" key="1">
    <citation type="journal article" date="2020" name="Fungal Divers.">
        <title>Resolving the Mortierellaceae phylogeny through synthesis of multi-gene phylogenetics and phylogenomics.</title>
        <authorList>
            <person name="Vandepol N."/>
            <person name="Liber J."/>
            <person name="Desiro A."/>
            <person name="Na H."/>
            <person name="Kennedy M."/>
            <person name="Barry K."/>
            <person name="Grigoriev I.V."/>
            <person name="Miller A.N."/>
            <person name="O'Donnell K."/>
            <person name="Stajich J.E."/>
            <person name="Bonito G."/>
        </authorList>
    </citation>
    <scope>NUCLEOTIDE SEQUENCE</scope>
    <source>
        <strain evidence="1">NRRL 6426</strain>
    </source>
</reference>
<evidence type="ECO:0000313" key="2">
    <source>
        <dbReference type="Proteomes" id="UP000748756"/>
    </source>
</evidence>
<dbReference type="InterPro" id="IPR036188">
    <property type="entry name" value="FAD/NAD-bd_sf"/>
</dbReference>
<proteinExistence type="predicted"/>
<dbReference type="AlphaFoldDB" id="A0A9P5UYR0"/>
<dbReference type="EMBL" id="JAAAUQ010002244">
    <property type="protein sequence ID" value="KAF9125792.1"/>
    <property type="molecule type" value="Genomic_DNA"/>
</dbReference>
<protein>
    <submittedName>
        <fullName evidence="1">Uncharacterized protein</fullName>
    </submittedName>
</protein>
<evidence type="ECO:0000313" key="1">
    <source>
        <dbReference type="EMBL" id="KAF9125792.1"/>
    </source>
</evidence>
<sequence length="138" mass="15432">AHKLLPSTGAGAVNAMQDAVILANRLYDIQLNIFVNVKSALTEYKVQRFQAVAEQYPKSHVSARLQYGHTLWERILRYIIFNWLPSSTLGTQLVKDPAFRPQINVLPQAPKRGTVDVVPQKPSKRSQQEGVQKVVAAV</sequence>
<dbReference type="OrthoDB" id="1878542at2759"/>
<feature type="non-terminal residue" evidence="1">
    <location>
        <position position="138"/>
    </location>
</feature>
<gene>
    <name evidence="1" type="ORF">BG015_004827</name>
</gene>
<dbReference type="Proteomes" id="UP000748756">
    <property type="component" value="Unassembled WGS sequence"/>
</dbReference>
<comment type="caution">
    <text evidence="1">The sequence shown here is derived from an EMBL/GenBank/DDBJ whole genome shotgun (WGS) entry which is preliminary data.</text>
</comment>
<dbReference type="SUPFAM" id="SSF51905">
    <property type="entry name" value="FAD/NAD(P)-binding domain"/>
    <property type="match status" value="1"/>
</dbReference>
<organism evidence="1 2">
    <name type="scientific">Linnemannia schmuckeri</name>
    <dbReference type="NCBI Taxonomy" id="64567"/>
    <lineage>
        <taxon>Eukaryota</taxon>
        <taxon>Fungi</taxon>
        <taxon>Fungi incertae sedis</taxon>
        <taxon>Mucoromycota</taxon>
        <taxon>Mortierellomycotina</taxon>
        <taxon>Mortierellomycetes</taxon>
        <taxon>Mortierellales</taxon>
        <taxon>Mortierellaceae</taxon>
        <taxon>Linnemannia</taxon>
    </lineage>
</organism>
<dbReference type="Gene3D" id="3.50.50.60">
    <property type="entry name" value="FAD/NAD(P)-binding domain"/>
    <property type="match status" value="1"/>
</dbReference>
<accession>A0A9P5UYR0</accession>
<name>A0A9P5UYR0_9FUNG</name>
<keyword evidence="2" id="KW-1185">Reference proteome</keyword>